<protein>
    <submittedName>
        <fullName evidence="9">MMPL family transporter</fullName>
    </submittedName>
</protein>
<evidence type="ECO:0000256" key="5">
    <source>
        <dbReference type="ARBA" id="ARBA00022989"/>
    </source>
</evidence>
<dbReference type="Pfam" id="PF03176">
    <property type="entry name" value="MMPL"/>
    <property type="match status" value="2"/>
</dbReference>
<name>A0A975IN84_9MICO</name>
<feature type="domain" description="SSD" evidence="8">
    <location>
        <begin position="183"/>
        <end position="330"/>
    </location>
</feature>
<feature type="transmembrane region" description="Helical" evidence="7">
    <location>
        <begin position="365"/>
        <end position="389"/>
    </location>
</feature>
<keyword evidence="10" id="KW-1185">Reference proteome</keyword>
<proteinExistence type="inferred from homology"/>
<keyword evidence="6 7" id="KW-0472">Membrane</keyword>
<feature type="transmembrane region" description="Helical" evidence="7">
    <location>
        <begin position="590"/>
        <end position="617"/>
    </location>
</feature>
<reference evidence="9" key="1">
    <citation type="submission" date="2021-03" db="EMBL/GenBank/DDBJ databases">
        <title>Agromyces archimandritus sp. nov., isolated from the cockroach Archimandrita tessellata.</title>
        <authorList>
            <person name="Guzman J."/>
            <person name="Ortuzar M."/>
            <person name="Poehlein A."/>
            <person name="Daniel R."/>
            <person name="Trujillo M."/>
            <person name="Vilcinskas A."/>
        </authorList>
    </citation>
    <scope>NUCLEOTIDE SEQUENCE</scope>
    <source>
        <strain evidence="9">G127AT</strain>
    </source>
</reference>
<keyword evidence="4 7" id="KW-0812">Transmembrane</keyword>
<feature type="transmembrane region" description="Helical" evidence="7">
    <location>
        <begin position="638"/>
        <end position="657"/>
    </location>
</feature>
<evidence type="ECO:0000256" key="4">
    <source>
        <dbReference type="ARBA" id="ARBA00022692"/>
    </source>
</evidence>
<feature type="transmembrane region" description="Helical" evidence="7">
    <location>
        <begin position="208"/>
        <end position="228"/>
    </location>
</feature>
<dbReference type="PROSITE" id="PS50156">
    <property type="entry name" value="SSD"/>
    <property type="match status" value="1"/>
</dbReference>
<dbReference type="InterPro" id="IPR023188">
    <property type="entry name" value="DPS_DNA-bd_CS"/>
</dbReference>
<sequence length="957" mass="98631">MTLFLHRLGRSAFRRPWLVIGIWALALAALLGAGFGLGGKLQESYAIPGTESQTAIDRLAAVFPETAGAAAQAVVEAPEGASVEDAPAREAIESLAGALRDIDGVAQVLAPFDEYAGDQVSADGRTAYLQIQFDGQAVDLPASAVDDVTATAAIAEDAGLGIAYGGEVFRDTGFGLTVTEVFGVLFAAVVLLITFGSLLSAGMPLASALVGVGVAFGGISIVSAMTTVSSTAPMLAVMIGLAVGIDYALFILSRHRTQLARGQRPEDSAAEAVATAGGAVVFAGITVIIALLGLLVVGIPFLSVMGVAAAATVLVAVLAAITLLPALLGLAGDRLAPRQGGRAWRRANADPDAGRRTMGRRWADLLLKAPAIPVVLVAGILGTAAVPALSLDLNLPSGETEPAGSTQREAYEMIADGFGPGYNGPLIVAVDITQTTEVFEDLDDIAERIRGLDGIAYVGDGLPNPSVDTAIIQVMPETAPDAPETKALVEAIRELAPGIDADLGTPIAVTGYTAVAIDISNRLSDALVPFALIVVGLSVVLLMIVFRSVFVPVKAAVGFLLSAFGAIGATVAVFQWGWFADVLHVEPGPILSFLPILLLAVLFGLAMDYEVFLVSGMREEFVRHGRAREAVRHGFQHAARVVTAAALIMFFVFIAFVPEGSGVIKPIAFALAVGVAFDAFLVRMTLVPAAMALAGRGAWWLPKRLARILPNVDIEGEGLRGHLGAAAWAAGRPAAITIEAGRFGDEAAGIGPIDVEVPEHGLLRLGGEPAARRIVAATLAGRLAPAGGRMQVLGMPLGSDSARVARRTAMADAGADAGGLSVRELVAARVDAAGPWYRLAPPRREVDAWIARAAEASGAPIDPDAAVASLGAIARAAVLAAAALAEHPGLLVLDVGEAPPRTGRYDDALERMLSRLVPAGTALVLAAGRFDPHDGAAFGRPMRVVELDAAPRKELAR</sequence>
<feature type="transmembrane region" description="Helical" evidence="7">
    <location>
        <begin position="558"/>
        <end position="578"/>
    </location>
</feature>
<comment type="similarity">
    <text evidence="2">Belongs to the resistance-nodulation-cell division (RND) (TC 2.A.6) family. MmpL subfamily.</text>
</comment>
<evidence type="ECO:0000256" key="1">
    <source>
        <dbReference type="ARBA" id="ARBA00004651"/>
    </source>
</evidence>
<dbReference type="InterPro" id="IPR000731">
    <property type="entry name" value="SSD"/>
</dbReference>
<dbReference type="GO" id="GO:0005886">
    <property type="term" value="C:plasma membrane"/>
    <property type="evidence" value="ECO:0007669"/>
    <property type="project" value="UniProtKB-SubCell"/>
</dbReference>
<dbReference type="KEGG" id="aarc:G127AT_13865"/>
<evidence type="ECO:0000313" key="10">
    <source>
        <dbReference type="Proteomes" id="UP000671914"/>
    </source>
</evidence>
<dbReference type="SUPFAM" id="SSF82866">
    <property type="entry name" value="Multidrug efflux transporter AcrB transmembrane domain"/>
    <property type="match status" value="2"/>
</dbReference>
<feature type="transmembrane region" description="Helical" evidence="7">
    <location>
        <begin position="307"/>
        <end position="332"/>
    </location>
</feature>
<evidence type="ECO:0000256" key="7">
    <source>
        <dbReference type="SAM" id="Phobius"/>
    </source>
</evidence>
<dbReference type="Gene3D" id="1.20.1640.10">
    <property type="entry name" value="Multidrug efflux transporter AcrB transmembrane domain"/>
    <property type="match status" value="2"/>
</dbReference>
<accession>A0A975IN84</accession>
<dbReference type="InterPro" id="IPR004869">
    <property type="entry name" value="MMPL_dom"/>
</dbReference>
<dbReference type="RefSeq" id="WP_210897838.1">
    <property type="nucleotide sequence ID" value="NZ_CP071696.1"/>
</dbReference>
<dbReference type="PANTHER" id="PTHR33406:SF11">
    <property type="entry name" value="MEMBRANE PROTEIN SCO6666-RELATED"/>
    <property type="match status" value="1"/>
</dbReference>
<dbReference type="EMBL" id="CP071696">
    <property type="protein sequence ID" value="QTX04343.1"/>
    <property type="molecule type" value="Genomic_DNA"/>
</dbReference>
<dbReference type="AlphaFoldDB" id="A0A975IN84"/>
<dbReference type="GO" id="GO:0016722">
    <property type="term" value="F:oxidoreductase activity, acting on metal ions"/>
    <property type="evidence" value="ECO:0007669"/>
    <property type="project" value="InterPro"/>
</dbReference>
<dbReference type="PROSITE" id="PS00819">
    <property type="entry name" value="DPS_2"/>
    <property type="match status" value="1"/>
</dbReference>
<evidence type="ECO:0000256" key="2">
    <source>
        <dbReference type="ARBA" id="ARBA00010157"/>
    </source>
</evidence>
<evidence type="ECO:0000256" key="3">
    <source>
        <dbReference type="ARBA" id="ARBA00022475"/>
    </source>
</evidence>
<feature type="transmembrane region" description="Helical" evidence="7">
    <location>
        <begin position="273"/>
        <end position="301"/>
    </location>
</feature>
<dbReference type="Proteomes" id="UP000671914">
    <property type="component" value="Chromosome"/>
</dbReference>
<organism evidence="9 10">
    <name type="scientific">Agromyces archimandritae</name>
    <dbReference type="NCBI Taxonomy" id="2781962"/>
    <lineage>
        <taxon>Bacteria</taxon>
        <taxon>Bacillati</taxon>
        <taxon>Actinomycetota</taxon>
        <taxon>Actinomycetes</taxon>
        <taxon>Micrococcales</taxon>
        <taxon>Microbacteriaceae</taxon>
        <taxon>Agromyces</taxon>
    </lineage>
</organism>
<keyword evidence="3" id="KW-1003">Cell membrane</keyword>
<feature type="transmembrane region" description="Helical" evidence="7">
    <location>
        <begin position="181"/>
        <end position="201"/>
    </location>
</feature>
<feature type="transmembrane region" description="Helical" evidence="7">
    <location>
        <begin position="234"/>
        <end position="252"/>
    </location>
</feature>
<dbReference type="InterPro" id="IPR050545">
    <property type="entry name" value="Mycobact_MmpL"/>
</dbReference>
<feature type="transmembrane region" description="Helical" evidence="7">
    <location>
        <begin position="526"/>
        <end position="546"/>
    </location>
</feature>
<keyword evidence="5 7" id="KW-1133">Transmembrane helix</keyword>
<dbReference type="PANTHER" id="PTHR33406">
    <property type="entry name" value="MEMBRANE PROTEIN MJ1562-RELATED"/>
    <property type="match status" value="1"/>
</dbReference>
<evidence type="ECO:0000313" key="9">
    <source>
        <dbReference type="EMBL" id="QTX04343.1"/>
    </source>
</evidence>
<feature type="transmembrane region" description="Helical" evidence="7">
    <location>
        <begin position="669"/>
        <end position="694"/>
    </location>
</feature>
<evidence type="ECO:0000259" key="8">
    <source>
        <dbReference type="PROSITE" id="PS50156"/>
    </source>
</evidence>
<gene>
    <name evidence="9" type="ORF">G127AT_13865</name>
</gene>
<comment type="subcellular location">
    <subcellularLocation>
        <location evidence="1">Cell membrane</location>
        <topology evidence="1">Multi-pass membrane protein</topology>
    </subcellularLocation>
</comment>
<evidence type="ECO:0000256" key="6">
    <source>
        <dbReference type="ARBA" id="ARBA00023136"/>
    </source>
</evidence>